<keyword evidence="1" id="KW-0472">Membrane</keyword>
<protein>
    <submittedName>
        <fullName evidence="2">Uncharacterized protein</fullName>
    </submittedName>
</protein>
<name>A0A943SQK8_STRPA</name>
<feature type="transmembrane region" description="Helical" evidence="1">
    <location>
        <begin position="71"/>
        <end position="93"/>
    </location>
</feature>
<evidence type="ECO:0000313" key="2">
    <source>
        <dbReference type="EMBL" id="MBS6536290.1"/>
    </source>
</evidence>
<comment type="caution">
    <text evidence="2">The sequence shown here is derived from an EMBL/GenBank/DDBJ whole genome shotgun (WGS) entry which is preliminary data.</text>
</comment>
<proteinExistence type="predicted"/>
<gene>
    <name evidence="2" type="ORF">KH363_01960</name>
</gene>
<reference evidence="2" key="1">
    <citation type="submission" date="2021-02" db="EMBL/GenBank/DDBJ databases">
        <title>Infant gut strain persistence is associated with maternal origin, phylogeny, and functional potential including surface adhesion and iron acquisition.</title>
        <authorList>
            <person name="Lou Y.C."/>
        </authorList>
    </citation>
    <scope>NUCLEOTIDE SEQUENCE</scope>
    <source>
        <strain evidence="2">L3_060_000G1_dasL3_060_000G1_metabat.metabat.86_ sub</strain>
    </source>
</reference>
<organism evidence="2 3">
    <name type="scientific">Streptococcus parasanguinis</name>
    <dbReference type="NCBI Taxonomy" id="1318"/>
    <lineage>
        <taxon>Bacteria</taxon>
        <taxon>Bacillati</taxon>
        <taxon>Bacillota</taxon>
        <taxon>Bacilli</taxon>
        <taxon>Lactobacillales</taxon>
        <taxon>Streptococcaceae</taxon>
        <taxon>Streptococcus</taxon>
    </lineage>
</organism>
<evidence type="ECO:0000313" key="3">
    <source>
        <dbReference type="Proteomes" id="UP000761167"/>
    </source>
</evidence>
<dbReference type="EMBL" id="JAGZZN010000007">
    <property type="protein sequence ID" value="MBS6536290.1"/>
    <property type="molecule type" value="Genomic_DNA"/>
</dbReference>
<feature type="transmembrane region" description="Helical" evidence="1">
    <location>
        <begin position="20"/>
        <end position="38"/>
    </location>
</feature>
<accession>A0A943SQK8</accession>
<keyword evidence="1" id="KW-0812">Transmembrane</keyword>
<evidence type="ECO:0000256" key="1">
    <source>
        <dbReference type="SAM" id="Phobius"/>
    </source>
</evidence>
<feature type="transmembrane region" description="Helical" evidence="1">
    <location>
        <begin position="135"/>
        <end position="153"/>
    </location>
</feature>
<dbReference type="AlphaFoldDB" id="A0A943SQK8"/>
<keyword evidence="1" id="KW-1133">Transmembrane helix</keyword>
<dbReference type="Proteomes" id="UP000761167">
    <property type="component" value="Unassembled WGS sequence"/>
</dbReference>
<feature type="transmembrane region" description="Helical" evidence="1">
    <location>
        <begin position="100"/>
        <end position="123"/>
    </location>
</feature>
<sequence length="179" mass="20949">MKVGMVKGKIKFNHQLLHQLGLFTAYVLTLLMSPFYTYQKIGENDSTQFTIFLGEHSLYNAKEFEGLLNSYFTISLVILFVLPVLAIFVKYLLNKIGYPLLAHLQSLLIFVACSIILIFTMFSMTVQIDLLRLEWGFYLCQAIYWIFILREWWNVSGIVYRRNHPSDDERAEEKEQSAE</sequence>